<dbReference type="InterPro" id="IPR057670">
    <property type="entry name" value="SH3_retrovirus"/>
</dbReference>
<feature type="domain" description="Retroviral polymerase SH3-like" evidence="1">
    <location>
        <begin position="31"/>
        <end position="71"/>
    </location>
</feature>
<evidence type="ECO:0000313" key="3">
    <source>
        <dbReference type="Proteomes" id="UP000265520"/>
    </source>
</evidence>
<protein>
    <submittedName>
        <fullName evidence="2">Retrovirus-related pol polyprotein from transposon tnt 1-94</fullName>
    </submittedName>
</protein>
<accession>A0A392UGR4</accession>
<keyword evidence="3" id="KW-1185">Reference proteome</keyword>
<comment type="caution">
    <text evidence="2">The sequence shown here is derived from an EMBL/GenBank/DDBJ whole genome shotgun (WGS) entry which is preliminary data.</text>
</comment>
<reference evidence="2 3" key="1">
    <citation type="journal article" date="2018" name="Front. Plant Sci.">
        <title>Red Clover (Trifolium pratense) and Zigzag Clover (T. medium) - A Picture of Genomic Similarities and Differences.</title>
        <authorList>
            <person name="Dluhosova J."/>
            <person name="Istvanek J."/>
            <person name="Nedelnik J."/>
            <person name="Repkova J."/>
        </authorList>
    </citation>
    <scope>NUCLEOTIDE SEQUENCE [LARGE SCALE GENOMIC DNA]</scope>
    <source>
        <strain evidence="3">cv. 10/8</strain>
        <tissue evidence="2">Leaf</tissue>
    </source>
</reference>
<dbReference type="EMBL" id="LXQA010800003">
    <property type="protein sequence ID" value="MCI71626.1"/>
    <property type="molecule type" value="Genomic_DNA"/>
</dbReference>
<evidence type="ECO:0000313" key="2">
    <source>
        <dbReference type="EMBL" id="MCI71626.1"/>
    </source>
</evidence>
<dbReference type="AlphaFoldDB" id="A0A392UGR4"/>
<name>A0A392UGR4_9FABA</name>
<feature type="non-terminal residue" evidence="2">
    <location>
        <position position="72"/>
    </location>
</feature>
<organism evidence="2 3">
    <name type="scientific">Trifolium medium</name>
    <dbReference type="NCBI Taxonomy" id="97028"/>
    <lineage>
        <taxon>Eukaryota</taxon>
        <taxon>Viridiplantae</taxon>
        <taxon>Streptophyta</taxon>
        <taxon>Embryophyta</taxon>
        <taxon>Tracheophyta</taxon>
        <taxon>Spermatophyta</taxon>
        <taxon>Magnoliopsida</taxon>
        <taxon>eudicotyledons</taxon>
        <taxon>Gunneridae</taxon>
        <taxon>Pentapetalae</taxon>
        <taxon>rosids</taxon>
        <taxon>fabids</taxon>
        <taxon>Fabales</taxon>
        <taxon>Fabaceae</taxon>
        <taxon>Papilionoideae</taxon>
        <taxon>50 kb inversion clade</taxon>
        <taxon>NPAAA clade</taxon>
        <taxon>Hologalegina</taxon>
        <taxon>IRL clade</taxon>
        <taxon>Trifolieae</taxon>
        <taxon>Trifolium</taxon>
    </lineage>
</organism>
<sequence length="72" mass="8001">MSPTLSVKDVTPEESWSGVKSAVHYFRVFGCIAHVHIPDSQRIKLDNKSIVCVHLGVSDESKAYKLYDPVKG</sequence>
<dbReference type="Proteomes" id="UP000265520">
    <property type="component" value="Unassembled WGS sequence"/>
</dbReference>
<dbReference type="Pfam" id="PF25597">
    <property type="entry name" value="SH3_retrovirus"/>
    <property type="match status" value="1"/>
</dbReference>
<evidence type="ECO:0000259" key="1">
    <source>
        <dbReference type="Pfam" id="PF25597"/>
    </source>
</evidence>
<proteinExistence type="predicted"/>